<feature type="compositionally biased region" description="Low complexity" evidence="1">
    <location>
        <begin position="1"/>
        <end position="11"/>
    </location>
</feature>
<reference evidence="2 3" key="1">
    <citation type="journal article" date="2004" name="Science">
        <title>The genome of the diatom Thalassiosira pseudonana: ecology, evolution, and metabolism.</title>
        <authorList>
            <person name="Armbrust E.V."/>
            <person name="Berges J.A."/>
            <person name="Bowler C."/>
            <person name="Green B.R."/>
            <person name="Martinez D."/>
            <person name="Putnam N.H."/>
            <person name="Zhou S."/>
            <person name="Allen A.E."/>
            <person name="Apt K.E."/>
            <person name="Bechner M."/>
            <person name="Brzezinski M.A."/>
            <person name="Chaal B.K."/>
            <person name="Chiovitti A."/>
            <person name="Davis A.K."/>
            <person name="Demarest M.S."/>
            <person name="Detter J.C."/>
            <person name="Glavina T."/>
            <person name="Goodstein D."/>
            <person name="Hadi M.Z."/>
            <person name="Hellsten U."/>
            <person name="Hildebrand M."/>
            <person name="Jenkins B.D."/>
            <person name="Jurka J."/>
            <person name="Kapitonov V.V."/>
            <person name="Kroger N."/>
            <person name="Lau W.W."/>
            <person name="Lane T.W."/>
            <person name="Larimer F.W."/>
            <person name="Lippmeier J.C."/>
            <person name="Lucas S."/>
            <person name="Medina M."/>
            <person name="Montsant A."/>
            <person name="Obornik M."/>
            <person name="Parker M.S."/>
            <person name="Palenik B."/>
            <person name="Pazour G.J."/>
            <person name="Richardson P.M."/>
            <person name="Rynearson T.A."/>
            <person name="Saito M.A."/>
            <person name="Schwartz D.C."/>
            <person name="Thamatrakoln K."/>
            <person name="Valentin K."/>
            <person name="Vardi A."/>
            <person name="Wilkerson F.P."/>
            <person name="Rokhsar D.S."/>
        </authorList>
    </citation>
    <scope>NUCLEOTIDE SEQUENCE [LARGE SCALE GENOMIC DNA]</scope>
    <source>
        <strain evidence="2 3">CCMP1335</strain>
    </source>
</reference>
<feature type="compositionally biased region" description="Acidic residues" evidence="1">
    <location>
        <begin position="35"/>
        <end position="62"/>
    </location>
</feature>
<dbReference type="eggNOG" id="ENOG502SYN8">
    <property type="taxonomic scope" value="Eukaryota"/>
</dbReference>
<sequence>MRATRSSAQSKAKAKAKLSGVISSEEPQNKKIVFDDDGDDDDADGSDVDPSDDENGSDDDVQQSEHDGSDADYDDDAVEEVKGTTARASTQRLRAAERKVAIESTVPKKKRTKKSNVTVDAPDSDIESEGSVSGSEDEEEDDLLTDDFFKMVDSERADNLQKAKQEKKQKKIDEKKRLGRHTTFVVEDDYKLVNEPKKLNQNIEVVAIGTEQNDQELDDERQILISARLGSAPTKSATAFARGSLTQGASTKRSSESRKRKSKDDEAWKRSRKMNSLSAGSRPGFAAALFTRKS</sequence>
<protein>
    <submittedName>
        <fullName evidence="2">Uncharacterized protein</fullName>
    </submittedName>
</protein>
<evidence type="ECO:0000256" key="1">
    <source>
        <dbReference type="SAM" id="MobiDB-lite"/>
    </source>
</evidence>
<dbReference type="InParanoid" id="B8BQJ1"/>
<organism evidence="2 3">
    <name type="scientific">Thalassiosira pseudonana</name>
    <name type="common">Marine diatom</name>
    <name type="synonym">Cyclotella nana</name>
    <dbReference type="NCBI Taxonomy" id="35128"/>
    <lineage>
        <taxon>Eukaryota</taxon>
        <taxon>Sar</taxon>
        <taxon>Stramenopiles</taxon>
        <taxon>Ochrophyta</taxon>
        <taxon>Bacillariophyta</taxon>
        <taxon>Coscinodiscophyceae</taxon>
        <taxon>Thalassiosirophycidae</taxon>
        <taxon>Thalassiosirales</taxon>
        <taxon>Thalassiosiraceae</taxon>
        <taxon>Thalassiosira</taxon>
    </lineage>
</organism>
<dbReference type="RefSeq" id="XP_002286732.1">
    <property type="nucleotide sequence ID" value="XM_002286696.1"/>
</dbReference>
<accession>B8BQJ1</accession>
<keyword evidence="3" id="KW-1185">Reference proteome</keyword>
<dbReference type="GeneID" id="7445297"/>
<feature type="region of interest" description="Disordered" evidence="1">
    <location>
        <begin position="233"/>
        <end position="283"/>
    </location>
</feature>
<feature type="compositionally biased region" description="Basic and acidic residues" evidence="1">
    <location>
        <begin position="159"/>
        <end position="176"/>
    </location>
</feature>
<dbReference type="EMBL" id="CM000638">
    <property type="protein sequence ID" value="EED96373.1"/>
    <property type="molecule type" value="Genomic_DNA"/>
</dbReference>
<feature type="compositionally biased region" description="Basic and acidic residues" evidence="1">
    <location>
        <begin position="253"/>
        <end position="269"/>
    </location>
</feature>
<gene>
    <name evidence="2" type="ORF">THAPSDRAFT_268003</name>
</gene>
<dbReference type="HOGENOM" id="CLU_948291_0_0_1"/>
<feature type="non-terminal residue" evidence="2">
    <location>
        <position position="294"/>
    </location>
</feature>
<evidence type="ECO:0000313" key="3">
    <source>
        <dbReference type="Proteomes" id="UP000001449"/>
    </source>
</evidence>
<feature type="region of interest" description="Disordered" evidence="1">
    <location>
        <begin position="159"/>
        <end position="178"/>
    </location>
</feature>
<proteinExistence type="predicted"/>
<reference evidence="2 3" key="2">
    <citation type="journal article" date="2008" name="Nature">
        <title>The Phaeodactylum genome reveals the evolutionary history of diatom genomes.</title>
        <authorList>
            <person name="Bowler C."/>
            <person name="Allen A.E."/>
            <person name="Badger J.H."/>
            <person name="Grimwood J."/>
            <person name="Jabbari K."/>
            <person name="Kuo A."/>
            <person name="Maheswari U."/>
            <person name="Martens C."/>
            <person name="Maumus F."/>
            <person name="Otillar R.P."/>
            <person name="Rayko E."/>
            <person name="Salamov A."/>
            <person name="Vandepoele K."/>
            <person name="Beszteri B."/>
            <person name="Gruber A."/>
            <person name="Heijde M."/>
            <person name="Katinka M."/>
            <person name="Mock T."/>
            <person name="Valentin K."/>
            <person name="Verret F."/>
            <person name="Berges J.A."/>
            <person name="Brownlee C."/>
            <person name="Cadoret J.P."/>
            <person name="Chiovitti A."/>
            <person name="Choi C.J."/>
            <person name="Coesel S."/>
            <person name="De Martino A."/>
            <person name="Detter J.C."/>
            <person name="Durkin C."/>
            <person name="Falciatore A."/>
            <person name="Fournet J."/>
            <person name="Haruta M."/>
            <person name="Huysman M.J."/>
            <person name="Jenkins B.D."/>
            <person name="Jiroutova K."/>
            <person name="Jorgensen R.E."/>
            <person name="Joubert Y."/>
            <person name="Kaplan A."/>
            <person name="Kroger N."/>
            <person name="Kroth P.G."/>
            <person name="La Roche J."/>
            <person name="Lindquist E."/>
            <person name="Lommer M."/>
            <person name="Martin-Jezequel V."/>
            <person name="Lopez P.J."/>
            <person name="Lucas S."/>
            <person name="Mangogna M."/>
            <person name="McGinnis K."/>
            <person name="Medlin L.K."/>
            <person name="Montsant A."/>
            <person name="Oudot-Le Secq M.P."/>
            <person name="Napoli C."/>
            <person name="Obornik M."/>
            <person name="Parker M.S."/>
            <person name="Petit J.L."/>
            <person name="Porcel B.M."/>
            <person name="Poulsen N."/>
            <person name="Robison M."/>
            <person name="Rychlewski L."/>
            <person name="Rynearson T.A."/>
            <person name="Schmutz J."/>
            <person name="Shapiro H."/>
            <person name="Siaut M."/>
            <person name="Stanley M."/>
            <person name="Sussman M.R."/>
            <person name="Taylor A.R."/>
            <person name="Vardi A."/>
            <person name="von Dassow P."/>
            <person name="Vyverman W."/>
            <person name="Willis A."/>
            <person name="Wyrwicz L.S."/>
            <person name="Rokhsar D.S."/>
            <person name="Weissenbach J."/>
            <person name="Armbrust E.V."/>
            <person name="Green B.R."/>
            <person name="Van de Peer Y."/>
            <person name="Grigoriev I.V."/>
        </authorList>
    </citation>
    <scope>NUCLEOTIDE SEQUENCE [LARGE SCALE GENOMIC DNA]</scope>
    <source>
        <strain evidence="2 3">CCMP1335</strain>
    </source>
</reference>
<feature type="region of interest" description="Disordered" evidence="1">
    <location>
        <begin position="1"/>
        <end position="143"/>
    </location>
</feature>
<dbReference type="OMA" id="MKRSCES"/>
<dbReference type="KEGG" id="tps:THAPSDRAFT_268003"/>
<dbReference type="PaxDb" id="35128-Thaps268003"/>
<dbReference type="Proteomes" id="UP000001449">
    <property type="component" value="Chromosome 1"/>
</dbReference>
<evidence type="ECO:0000313" key="2">
    <source>
        <dbReference type="EMBL" id="EED96373.1"/>
    </source>
</evidence>
<dbReference type="AlphaFoldDB" id="B8BQJ1"/>
<name>B8BQJ1_THAPS</name>